<dbReference type="InterPro" id="IPR006037">
    <property type="entry name" value="RCK_C"/>
</dbReference>
<evidence type="ECO:0000256" key="2">
    <source>
        <dbReference type="ARBA" id="ARBA00022448"/>
    </source>
</evidence>
<evidence type="ECO:0000256" key="5">
    <source>
        <dbReference type="ARBA" id="ARBA00022989"/>
    </source>
</evidence>
<accession>A0A918VKX2</accession>
<dbReference type="GO" id="GO:0005886">
    <property type="term" value="C:plasma membrane"/>
    <property type="evidence" value="ECO:0007669"/>
    <property type="project" value="TreeGrafter"/>
</dbReference>
<dbReference type="AlphaFoldDB" id="A0A918VKX2"/>
<proteinExistence type="predicted"/>
<protein>
    <submittedName>
        <fullName evidence="9">Permease</fullName>
    </submittedName>
</protein>
<feature type="transmembrane region" description="Helical" evidence="7">
    <location>
        <begin position="397"/>
        <end position="430"/>
    </location>
</feature>
<dbReference type="GO" id="GO:0008324">
    <property type="term" value="F:monoatomic cation transmembrane transporter activity"/>
    <property type="evidence" value="ECO:0007669"/>
    <property type="project" value="InterPro"/>
</dbReference>
<feature type="transmembrane region" description="Helical" evidence="7">
    <location>
        <begin position="482"/>
        <end position="500"/>
    </location>
</feature>
<dbReference type="InterPro" id="IPR036721">
    <property type="entry name" value="RCK_C_sf"/>
</dbReference>
<feature type="transmembrane region" description="Helical" evidence="7">
    <location>
        <begin position="31"/>
        <end position="47"/>
    </location>
</feature>
<dbReference type="InterPro" id="IPR051679">
    <property type="entry name" value="DASS-Related_Transporters"/>
</dbReference>
<evidence type="ECO:0000313" key="9">
    <source>
        <dbReference type="EMBL" id="GHA04789.1"/>
    </source>
</evidence>
<feature type="transmembrane region" description="Helical" evidence="7">
    <location>
        <begin position="138"/>
        <end position="157"/>
    </location>
</feature>
<reference evidence="9" key="2">
    <citation type="submission" date="2020-09" db="EMBL/GenBank/DDBJ databases">
        <authorList>
            <person name="Sun Q."/>
            <person name="Kim S."/>
        </authorList>
    </citation>
    <scope>NUCLEOTIDE SEQUENCE</scope>
    <source>
        <strain evidence="9">KCTC 32422</strain>
    </source>
</reference>
<evidence type="ECO:0000256" key="1">
    <source>
        <dbReference type="ARBA" id="ARBA00004141"/>
    </source>
</evidence>
<dbReference type="PANTHER" id="PTHR43652:SF2">
    <property type="entry name" value="BASIC AMINO ACID ANTIPORTER YFCC-RELATED"/>
    <property type="match status" value="1"/>
</dbReference>
<feature type="transmembrane region" description="Helical" evidence="7">
    <location>
        <begin position="100"/>
        <end position="126"/>
    </location>
</feature>
<evidence type="ECO:0000256" key="6">
    <source>
        <dbReference type="ARBA" id="ARBA00023136"/>
    </source>
</evidence>
<comment type="subcellular location">
    <subcellularLocation>
        <location evidence="1">Membrane</location>
        <topology evidence="1">Multi-pass membrane protein</topology>
    </subcellularLocation>
</comment>
<keyword evidence="6 7" id="KW-0472">Membrane</keyword>
<evidence type="ECO:0000256" key="3">
    <source>
        <dbReference type="ARBA" id="ARBA00022692"/>
    </source>
</evidence>
<dbReference type="InterPro" id="IPR031312">
    <property type="entry name" value="Na/sul_symport_CS"/>
</dbReference>
<dbReference type="Proteomes" id="UP000634139">
    <property type="component" value="Unassembled WGS sequence"/>
</dbReference>
<keyword evidence="2" id="KW-0813">Transport</keyword>
<dbReference type="GO" id="GO:0006813">
    <property type="term" value="P:potassium ion transport"/>
    <property type="evidence" value="ECO:0007669"/>
    <property type="project" value="InterPro"/>
</dbReference>
<name>A0A918VKX2_9SPHN</name>
<dbReference type="EMBL" id="BMZD01000008">
    <property type="protein sequence ID" value="GHA04789.1"/>
    <property type="molecule type" value="Genomic_DNA"/>
</dbReference>
<keyword evidence="4" id="KW-0677">Repeat</keyword>
<comment type="caution">
    <text evidence="9">The sequence shown here is derived from an EMBL/GenBank/DDBJ whole genome shotgun (WGS) entry which is preliminary data.</text>
</comment>
<feature type="transmembrane region" description="Helical" evidence="7">
    <location>
        <begin position="177"/>
        <end position="199"/>
    </location>
</feature>
<keyword evidence="3 7" id="KW-0812">Transmembrane</keyword>
<dbReference type="SUPFAM" id="SSF116726">
    <property type="entry name" value="TrkA C-terminal domain-like"/>
    <property type="match status" value="2"/>
</dbReference>
<dbReference type="PROSITE" id="PS51202">
    <property type="entry name" value="RCK_C"/>
    <property type="match status" value="1"/>
</dbReference>
<evidence type="ECO:0000256" key="7">
    <source>
        <dbReference type="SAM" id="Phobius"/>
    </source>
</evidence>
<evidence type="ECO:0000256" key="4">
    <source>
        <dbReference type="ARBA" id="ARBA00022737"/>
    </source>
</evidence>
<organism evidence="9 10">
    <name type="scientific">Novosphingobium arvoryzae</name>
    <dbReference type="NCBI Taxonomy" id="1256514"/>
    <lineage>
        <taxon>Bacteria</taxon>
        <taxon>Pseudomonadati</taxon>
        <taxon>Pseudomonadota</taxon>
        <taxon>Alphaproteobacteria</taxon>
        <taxon>Sphingomonadales</taxon>
        <taxon>Sphingomonadaceae</taxon>
        <taxon>Novosphingobium</taxon>
    </lineage>
</organism>
<keyword evidence="5 7" id="KW-1133">Transmembrane helix</keyword>
<feature type="transmembrane region" description="Helical" evidence="7">
    <location>
        <begin position="442"/>
        <end position="461"/>
    </location>
</feature>
<dbReference type="PANTHER" id="PTHR43652">
    <property type="entry name" value="BASIC AMINO ACID ANTIPORTER YFCC-RELATED"/>
    <property type="match status" value="1"/>
</dbReference>
<gene>
    <name evidence="9" type="ORF">GCM10011617_27160</name>
</gene>
<feature type="transmembrane region" description="Helical" evidence="7">
    <location>
        <begin position="565"/>
        <end position="585"/>
    </location>
</feature>
<dbReference type="Pfam" id="PF03600">
    <property type="entry name" value="CitMHS"/>
    <property type="match status" value="1"/>
</dbReference>
<evidence type="ECO:0000313" key="10">
    <source>
        <dbReference type="Proteomes" id="UP000634139"/>
    </source>
</evidence>
<feature type="domain" description="RCK C-terminal" evidence="8">
    <location>
        <begin position="297"/>
        <end position="380"/>
    </location>
</feature>
<dbReference type="InterPro" id="IPR004680">
    <property type="entry name" value="Cit_transptr-like_dom"/>
</dbReference>
<dbReference type="PROSITE" id="PS01271">
    <property type="entry name" value="NA_SULFATE"/>
    <property type="match status" value="1"/>
</dbReference>
<sequence>MMPGLDHAVLITLIFVAGLFGFATDRVRHDLVALLMLGASVVLGIVPGKQAFSGFGDPVVITVAAVMIVSAAISRSGILAHALRPLRRVMHRESGIAATYALLCGIASAFMNNVGALALLLPAALATCRSAKVAPSRILMPMAFASLLGGLVTLIGTPPNVILAELRADYDRPAFGMFDFTWVGLPLALAGLVLTLLMVRFLPSRASSDAEPLKFRIADYLFELRIPKGYRRTLTVEQLAATGTGEDRLAVHAIDRGGLLFTAPRLSRAFRPGDIVQVEGRAPVVEQALERFGLELASDAEDDLLEGSFAECVVTDRSALIASGNPSLLLEQSGAALVAISRRGKNIAEGLAALRLQPGDVILVQIAQERVGELVNAFDLLPLAERPLNLRLAARDWLPLAALVGAIAAASTGLANLAVSLVLAVVMLGLTGRLKSQVYQDIDWPIIILLAALIPVAQAFSDSGAGDAIAGMISAFGQDRPDWLMIAVTLGLTMAITPFLNNAAAVLIMGPIAAETGLATGTAVDAMLMAVAIGASCDFLTPIGHQSNTLVWGPGGYRFSDYARVGTPLTALVLILGTTLITLVWS</sequence>
<keyword evidence="10" id="KW-1185">Reference proteome</keyword>
<reference evidence="9" key="1">
    <citation type="journal article" date="2014" name="Int. J. Syst. Evol. Microbiol.">
        <title>Complete genome sequence of Corynebacterium casei LMG S-19264T (=DSM 44701T), isolated from a smear-ripened cheese.</title>
        <authorList>
            <consortium name="US DOE Joint Genome Institute (JGI-PGF)"/>
            <person name="Walter F."/>
            <person name="Albersmeier A."/>
            <person name="Kalinowski J."/>
            <person name="Ruckert C."/>
        </authorList>
    </citation>
    <scope>NUCLEOTIDE SEQUENCE</scope>
    <source>
        <strain evidence="9">KCTC 32422</strain>
    </source>
</reference>
<feature type="transmembrane region" description="Helical" evidence="7">
    <location>
        <begin position="59"/>
        <end position="80"/>
    </location>
</feature>
<dbReference type="RefSeq" id="WP_189542460.1">
    <property type="nucleotide sequence ID" value="NZ_BMZD01000008.1"/>
</dbReference>
<evidence type="ECO:0000259" key="8">
    <source>
        <dbReference type="PROSITE" id="PS51202"/>
    </source>
</evidence>